<feature type="region of interest" description="Disordered" evidence="1">
    <location>
        <begin position="1"/>
        <end position="76"/>
    </location>
</feature>
<keyword evidence="3" id="KW-0689">Ribosomal protein</keyword>
<feature type="transmembrane region" description="Helical" evidence="2">
    <location>
        <begin position="157"/>
        <end position="175"/>
    </location>
</feature>
<evidence type="ECO:0000313" key="3">
    <source>
        <dbReference type="EMBL" id="KAJ4797730.1"/>
    </source>
</evidence>
<evidence type="ECO:0000256" key="1">
    <source>
        <dbReference type="SAM" id="MobiDB-lite"/>
    </source>
</evidence>
<protein>
    <submittedName>
        <fullName evidence="3">60S ribosomal protein L18a-like protein</fullName>
    </submittedName>
</protein>
<dbReference type="PANTHER" id="PTHR46631">
    <property type="entry name" value="60S RIBOSOMAL PROTEIN L18A-LIKE"/>
    <property type="match status" value="1"/>
</dbReference>
<dbReference type="InterPro" id="IPR044804">
    <property type="entry name" value="Ribosomal_eL20z-like"/>
</dbReference>
<dbReference type="GO" id="GO:0005840">
    <property type="term" value="C:ribosome"/>
    <property type="evidence" value="ECO:0007669"/>
    <property type="project" value="UniProtKB-KW"/>
</dbReference>
<keyword evidence="2" id="KW-0812">Transmembrane</keyword>
<feature type="compositionally biased region" description="Polar residues" evidence="1">
    <location>
        <begin position="44"/>
        <end position="56"/>
    </location>
</feature>
<gene>
    <name evidence="3" type="ORF">LUZ62_048976</name>
</gene>
<proteinExistence type="predicted"/>
<dbReference type="EMBL" id="JAMFTS010000002">
    <property type="protein sequence ID" value="KAJ4797730.1"/>
    <property type="molecule type" value="Genomic_DNA"/>
</dbReference>
<keyword evidence="2" id="KW-1133">Transmembrane helix</keyword>
<feature type="compositionally biased region" description="Basic and acidic residues" evidence="1">
    <location>
        <begin position="1"/>
        <end position="14"/>
    </location>
</feature>
<feature type="transmembrane region" description="Helical" evidence="2">
    <location>
        <begin position="121"/>
        <end position="145"/>
    </location>
</feature>
<organism evidence="3 4">
    <name type="scientific">Rhynchospora pubera</name>
    <dbReference type="NCBI Taxonomy" id="906938"/>
    <lineage>
        <taxon>Eukaryota</taxon>
        <taxon>Viridiplantae</taxon>
        <taxon>Streptophyta</taxon>
        <taxon>Embryophyta</taxon>
        <taxon>Tracheophyta</taxon>
        <taxon>Spermatophyta</taxon>
        <taxon>Magnoliopsida</taxon>
        <taxon>Liliopsida</taxon>
        <taxon>Poales</taxon>
        <taxon>Cyperaceae</taxon>
        <taxon>Cyperoideae</taxon>
        <taxon>Rhynchosporeae</taxon>
        <taxon>Rhynchospora</taxon>
    </lineage>
</organism>
<comment type="caution">
    <text evidence="3">The sequence shown here is derived from an EMBL/GenBank/DDBJ whole genome shotgun (WGS) entry which is preliminary data.</text>
</comment>
<feature type="compositionally biased region" description="Low complexity" evidence="1">
    <location>
        <begin position="19"/>
        <end position="43"/>
    </location>
</feature>
<evidence type="ECO:0000313" key="4">
    <source>
        <dbReference type="Proteomes" id="UP001140206"/>
    </source>
</evidence>
<dbReference type="Proteomes" id="UP001140206">
    <property type="component" value="Chromosome 2"/>
</dbReference>
<name>A0AAV8G1U6_9POAL</name>
<sequence>MEESQKRSGEEGKPQRGATSTQSTQYQQYTYPFQYPPHQQQHYGTFQPSGPVYSQSQPAIGFPQPSPPPGSAAAPSPYAAAGPGYFPQGLGHQPVSGYAVVTQGQPIRLHHNSVPCCGIGIGWILFIAGFFFAAIPWYVGAFILLCVGVDYKEKPGLIACTIAALIAAVAILLGLTNSASICFN</sequence>
<reference evidence="3" key="1">
    <citation type="submission" date="2022-08" db="EMBL/GenBank/DDBJ databases">
        <authorList>
            <person name="Marques A."/>
        </authorList>
    </citation>
    <scope>NUCLEOTIDE SEQUENCE</scope>
    <source>
        <strain evidence="3">RhyPub2mFocal</strain>
        <tissue evidence="3">Leaves</tissue>
    </source>
</reference>
<keyword evidence="3" id="KW-0687">Ribonucleoprotein</keyword>
<dbReference type="PANTHER" id="PTHR46631:SF4">
    <property type="entry name" value="OS06G0359400 PROTEIN"/>
    <property type="match status" value="1"/>
</dbReference>
<keyword evidence="4" id="KW-1185">Reference proteome</keyword>
<dbReference type="AlphaFoldDB" id="A0AAV8G1U6"/>
<keyword evidence="2" id="KW-0472">Membrane</keyword>
<evidence type="ECO:0000256" key="2">
    <source>
        <dbReference type="SAM" id="Phobius"/>
    </source>
</evidence>
<accession>A0AAV8G1U6</accession>